<evidence type="ECO:0000256" key="5">
    <source>
        <dbReference type="ARBA" id="ARBA00023239"/>
    </source>
</evidence>
<evidence type="ECO:0000313" key="12">
    <source>
        <dbReference type="Proteomes" id="UP000677918"/>
    </source>
</evidence>
<dbReference type="InterPro" id="IPR038071">
    <property type="entry name" value="UROD/MetE-like_sf"/>
</dbReference>
<comment type="pathway">
    <text evidence="1 7 8">Porphyrin-containing compound metabolism; protoporphyrin-IX biosynthesis; coproporphyrinogen-III from 5-aminolevulinate: step 4/4.</text>
</comment>
<protein>
    <recommendedName>
        <fullName evidence="3 7">Uroporphyrinogen decarboxylase</fullName>
        <shortName evidence="7">UPD</shortName>
        <shortName evidence="7">URO-D</shortName>
        <ecNumber evidence="3 7">4.1.1.37</ecNumber>
    </recommendedName>
</protein>
<dbReference type="InterPro" id="IPR006361">
    <property type="entry name" value="Uroporphyrinogen_deCO2ase_HemE"/>
</dbReference>
<feature type="binding site" evidence="7">
    <location>
        <begin position="25"/>
        <end position="29"/>
    </location>
    <ligand>
        <name>substrate</name>
    </ligand>
</feature>
<feature type="binding site" evidence="7">
    <location>
        <position position="149"/>
    </location>
    <ligand>
        <name>substrate</name>
    </ligand>
</feature>
<reference evidence="11" key="1">
    <citation type="submission" date="2021-04" db="EMBL/GenBank/DDBJ databases">
        <title>Draft genome sequence of Xylanibacillus composti strain K13.</title>
        <authorList>
            <person name="Uke A."/>
            <person name="Chhe C."/>
            <person name="Baramee S."/>
            <person name="Kosugi A."/>
        </authorList>
    </citation>
    <scope>NUCLEOTIDE SEQUENCE</scope>
    <source>
        <strain evidence="11">K13</strain>
    </source>
</reference>
<comment type="function">
    <text evidence="7">Catalyzes the decarboxylation of four acetate groups of uroporphyrinogen-III to yield coproporphyrinogen-III.</text>
</comment>
<gene>
    <name evidence="7 11" type="primary">hemE</name>
    <name evidence="11" type="ORF">XYCOK13_30160</name>
</gene>
<evidence type="ECO:0000256" key="1">
    <source>
        <dbReference type="ARBA" id="ARBA00004804"/>
    </source>
</evidence>
<evidence type="ECO:0000256" key="8">
    <source>
        <dbReference type="RuleBase" id="RU000554"/>
    </source>
</evidence>
<dbReference type="AlphaFoldDB" id="A0A8J4M3L6"/>
<organism evidence="11 12">
    <name type="scientific">Xylanibacillus composti</name>
    <dbReference type="NCBI Taxonomy" id="1572762"/>
    <lineage>
        <taxon>Bacteria</taxon>
        <taxon>Bacillati</taxon>
        <taxon>Bacillota</taxon>
        <taxon>Bacilli</taxon>
        <taxon>Bacillales</taxon>
        <taxon>Paenibacillaceae</taxon>
        <taxon>Xylanibacillus</taxon>
    </lineage>
</organism>
<evidence type="ECO:0000256" key="6">
    <source>
        <dbReference type="ARBA" id="ARBA00023244"/>
    </source>
</evidence>
<dbReference type="EC" id="4.1.1.37" evidence="3 7"/>
<comment type="subunit">
    <text evidence="7">Homodimer.</text>
</comment>
<comment type="similarity">
    <text evidence="2 7 9">Belongs to the uroporphyrinogen decarboxylase family.</text>
</comment>
<dbReference type="PANTHER" id="PTHR21091:SF169">
    <property type="entry name" value="UROPORPHYRINOGEN DECARBOXYLASE"/>
    <property type="match status" value="1"/>
</dbReference>
<evidence type="ECO:0000313" key="11">
    <source>
        <dbReference type="EMBL" id="GIQ70192.1"/>
    </source>
</evidence>
<comment type="caution">
    <text evidence="11">The sequence shown here is derived from an EMBL/GenBank/DDBJ whole genome shotgun (WGS) entry which is preliminary data.</text>
</comment>
<feature type="domain" description="Uroporphyrinogen decarboxylase (URO-D)" evidence="10">
    <location>
        <begin position="20"/>
        <end position="29"/>
    </location>
</feature>
<dbReference type="Pfam" id="PF01208">
    <property type="entry name" value="URO-D"/>
    <property type="match status" value="1"/>
</dbReference>
<dbReference type="GO" id="GO:0005829">
    <property type="term" value="C:cytosol"/>
    <property type="evidence" value="ECO:0007669"/>
    <property type="project" value="TreeGrafter"/>
</dbReference>
<dbReference type="InterPro" id="IPR000257">
    <property type="entry name" value="Uroporphyrinogen_deCOase"/>
</dbReference>
<dbReference type="EMBL" id="BOVK01000041">
    <property type="protein sequence ID" value="GIQ70192.1"/>
    <property type="molecule type" value="Genomic_DNA"/>
</dbReference>
<evidence type="ECO:0000256" key="7">
    <source>
        <dbReference type="HAMAP-Rule" id="MF_00218"/>
    </source>
</evidence>
<evidence type="ECO:0000256" key="2">
    <source>
        <dbReference type="ARBA" id="ARBA00009935"/>
    </source>
</evidence>
<keyword evidence="5 7" id="KW-0456">Lyase</keyword>
<dbReference type="UniPathway" id="UPA00251">
    <property type="reaction ID" value="UER00321"/>
</dbReference>
<keyword evidence="7" id="KW-0963">Cytoplasm</keyword>
<feature type="binding site" evidence="7">
    <location>
        <position position="74"/>
    </location>
    <ligand>
        <name>substrate</name>
    </ligand>
</feature>
<evidence type="ECO:0000259" key="10">
    <source>
        <dbReference type="PROSITE" id="PS00906"/>
    </source>
</evidence>
<keyword evidence="12" id="KW-1185">Reference proteome</keyword>
<sequence length="355" mass="39870">MRTNEAFLQACRQERTSHVPVWYMRQAGRYDPDYRKIKEKYSLLEICRQPELAADVTMMPVRKLGVDAAILYSDIMNPVASLGIQFDIVKNVGPVIDNPIRSKADVDRLKPIDVDGDLGHVIETIRLLDKQLEVPLITFAGAPFTIASYLIEGRPSKNYLRTKALMYGEPDVWHALMDKLGDMVIAYLRAHIAAGADAVQLFDSWVGALAPRDFEAFVLPVIRRIFHELRDLPQPKIYFPGVSSGELLPSLRSLEADVIGLDWRVPLSKGRERLGHRYAIQGNLDPTVLTAPMPVIEQQARKIIDEGIESPGFIFNLGHGLFPEASLDKLRELTAFIHEYSREALARSTAKEGSL</sequence>
<comment type="catalytic activity">
    <reaction evidence="7 8">
        <text>uroporphyrinogen III + 4 H(+) = coproporphyrinogen III + 4 CO2</text>
        <dbReference type="Rhea" id="RHEA:19865"/>
        <dbReference type="ChEBI" id="CHEBI:15378"/>
        <dbReference type="ChEBI" id="CHEBI:16526"/>
        <dbReference type="ChEBI" id="CHEBI:57308"/>
        <dbReference type="ChEBI" id="CHEBI:57309"/>
        <dbReference type="EC" id="4.1.1.37"/>
    </reaction>
</comment>
<dbReference type="RefSeq" id="WP_213412956.1">
    <property type="nucleotide sequence ID" value="NZ_BOVK01000041.1"/>
</dbReference>
<keyword evidence="4 7" id="KW-0210">Decarboxylase</keyword>
<comment type="caution">
    <text evidence="7">Lacks conserved residue(s) required for the propagation of feature annotation.</text>
</comment>
<dbReference type="GO" id="GO:0006782">
    <property type="term" value="P:protoporphyrinogen IX biosynthetic process"/>
    <property type="evidence" value="ECO:0007669"/>
    <property type="project" value="UniProtKB-UniRule"/>
</dbReference>
<dbReference type="PROSITE" id="PS00906">
    <property type="entry name" value="UROD_1"/>
    <property type="match status" value="1"/>
</dbReference>
<comment type="subcellular location">
    <subcellularLocation>
        <location evidence="7">Cytoplasm</location>
    </subcellularLocation>
</comment>
<evidence type="ECO:0000256" key="4">
    <source>
        <dbReference type="ARBA" id="ARBA00022793"/>
    </source>
</evidence>
<evidence type="ECO:0000256" key="9">
    <source>
        <dbReference type="RuleBase" id="RU004169"/>
    </source>
</evidence>
<dbReference type="Proteomes" id="UP000677918">
    <property type="component" value="Unassembled WGS sequence"/>
</dbReference>
<accession>A0A8J4M3L6</accession>
<dbReference type="PANTHER" id="PTHR21091">
    <property type="entry name" value="METHYLTETRAHYDROFOLATE:HOMOCYSTEINE METHYLTRANSFERASE RELATED"/>
    <property type="match status" value="1"/>
</dbReference>
<feature type="site" description="Transition state stabilizer" evidence="7">
    <location>
        <position position="74"/>
    </location>
</feature>
<feature type="binding site" evidence="7">
    <location>
        <position position="204"/>
    </location>
    <ligand>
        <name>substrate</name>
    </ligand>
</feature>
<dbReference type="Gene3D" id="3.20.20.210">
    <property type="match status" value="1"/>
</dbReference>
<dbReference type="HAMAP" id="MF_00218">
    <property type="entry name" value="URO_D"/>
    <property type="match status" value="1"/>
</dbReference>
<name>A0A8J4M3L6_9BACL</name>
<dbReference type="SUPFAM" id="SSF51726">
    <property type="entry name" value="UROD/MetE-like"/>
    <property type="match status" value="1"/>
</dbReference>
<feature type="binding site" evidence="7">
    <location>
        <position position="319"/>
    </location>
    <ligand>
        <name>substrate</name>
    </ligand>
</feature>
<keyword evidence="6 7" id="KW-0627">Porphyrin biosynthesis</keyword>
<evidence type="ECO:0000256" key="3">
    <source>
        <dbReference type="ARBA" id="ARBA00012288"/>
    </source>
</evidence>
<dbReference type="GO" id="GO:0004853">
    <property type="term" value="F:uroporphyrinogen decarboxylase activity"/>
    <property type="evidence" value="ECO:0007669"/>
    <property type="project" value="UniProtKB-UniRule"/>
</dbReference>
<dbReference type="NCBIfam" id="TIGR01464">
    <property type="entry name" value="hemE"/>
    <property type="match status" value="1"/>
</dbReference>
<proteinExistence type="inferred from homology"/>
<dbReference type="CDD" id="cd00717">
    <property type="entry name" value="URO-D"/>
    <property type="match status" value="1"/>
</dbReference>